<evidence type="ECO:0000313" key="3">
    <source>
        <dbReference type="EMBL" id="MDC3988138.1"/>
    </source>
</evidence>
<name>A0A9X3XFK3_9BACT</name>
<dbReference type="Proteomes" id="UP001151081">
    <property type="component" value="Unassembled WGS sequence"/>
</dbReference>
<dbReference type="AlphaFoldDB" id="A0A9X3XFK3"/>
<dbReference type="RefSeq" id="WP_272423396.1">
    <property type="nucleotide sequence ID" value="NZ_JAGTJJ010000065.1"/>
</dbReference>
<feature type="region of interest" description="Disordered" evidence="1">
    <location>
        <begin position="81"/>
        <end position="185"/>
    </location>
</feature>
<evidence type="ECO:0000256" key="1">
    <source>
        <dbReference type="SAM" id="MobiDB-lite"/>
    </source>
</evidence>
<proteinExistence type="predicted"/>
<feature type="compositionally biased region" description="Pro residues" evidence="1">
    <location>
        <begin position="82"/>
        <end position="101"/>
    </location>
</feature>
<feature type="signal peptide" evidence="2">
    <location>
        <begin position="1"/>
        <end position="25"/>
    </location>
</feature>
<accession>A0A9X3XFK3</accession>
<organism evidence="3 4">
    <name type="scientific">Polyangium jinanense</name>
    <dbReference type="NCBI Taxonomy" id="2829994"/>
    <lineage>
        <taxon>Bacteria</taxon>
        <taxon>Pseudomonadati</taxon>
        <taxon>Myxococcota</taxon>
        <taxon>Polyangia</taxon>
        <taxon>Polyangiales</taxon>
        <taxon>Polyangiaceae</taxon>
        <taxon>Polyangium</taxon>
    </lineage>
</organism>
<dbReference type="EMBL" id="JAGTJJ010000065">
    <property type="protein sequence ID" value="MDC3988138.1"/>
    <property type="molecule type" value="Genomic_DNA"/>
</dbReference>
<sequence>MRDRILAACSPLVLLFLCAPSLARAEIPVCVRLPGHPKMDRFALSGSATVITKDWAVFTAKTNGLTVFVYDPYAPPENVRFLPPPHNKLKCPAPPPRPKPAPAKTAPKAPAEESKAGTSAPVEDAESQKPPPQQVKDMQGDVVPPGVKKMPERPPEKPQPAPQGVLSNEPLLPTTSTLPKRDEVHPPKCVDEACTLVDRGGALPERVFRPGAPVSSVASCEQTKEGCKARKEKTRAGAILEQVVIAGAIFNLQMNEDLYRPDGKEYGIVGGMNADGPNDPRLQAAAAAVMFSPVAMALGNKFMKATSEALERGEKVVIKNVSELSEDAAKYLAEEFGEELTKALAQAEVIGPFRVMRHFTTKHGGAWQAHHIYETKKMLDIGLDALDGPSVILSEEAHTVVTNELRNYTLHIPGKNRQALWKAYEEAYKKSPHWLKAIAHYFEK</sequence>
<keyword evidence="4" id="KW-1185">Reference proteome</keyword>
<evidence type="ECO:0000256" key="2">
    <source>
        <dbReference type="SAM" id="SignalP"/>
    </source>
</evidence>
<feature type="chain" id="PRO_5040955239" evidence="2">
    <location>
        <begin position="26"/>
        <end position="444"/>
    </location>
</feature>
<evidence type="ECO:0000313" key="4">
    <source>
        <dbReference type="Proteomes" id="UP001151081"/>
    </source>
</evidence>
<keyword evidence="2" id="KW-0732">Signal</keyword>
<gene>
    <name evidence="3" type="ORF">KEG57_47160</name>
</gene>
<protein>
    <submittedName>
        <fullName evidence="3">Uncharacterized protein</fullName>
    </submittedName>
</protein>
<comment type="caution">
    <text evidence="3">The sequence shown here is derived from an EMBL/GenBank/DDBJ whole genome shotgun (WGS) entry which is preliminary data.</text>
</comment>
<reference evidence="3 4" key="1">
    <citation type="submission" date="2021-04" db="EMBL/GenBank/DDBJ databases">
        <title>Genome analysis of Polyangium sp.</title>
        <authorList>
            <person name="Li Y."/>
            <person name="Wang J."/>
        </authorList>
    </citation>
    <scope>NUCLEOTIDE SEQUENCE [LARGE SCALE GENOMIC DNA]</scope>
    <source>
        <strain evidence="3 4">SDU14</strain>
    </source>
</reference>